<evidence type="ECO:0000256" key="2">
    <source>
        <dbReference type="RuleBase" id="RU003616"/>
    </source>
</evidence>
<dbReference type="Pfam" id="PF00011">
    <property type="entry name" value="HSP20"/>
    <property type="match status" value="1"/>
</dbReference>
<name>A0A4R5VRS6_9BACI</name>
<comment type="similarity">
    <text evidence="1 2">Belongs to the small heat shock protein (HSP20) family.</text>
</comment>
<dbReference type="InterPro" id="IPR002068">
    <property type="entry name" value="A-crystallin/Hsp20_dom"/>
</dbReference>
<comment type="caution">
    <text evidence="5">The sequence shown here is derived from an EMBL/GenBank/DDBJ whole genome shotgun (WGS) entry which is preliminary data.</text>
</comment>
<dbReference type="CDD" id="cd06464">
    <property type="entry name" value="ACD_sHsps-like"/>
    <property type="match status" value="1"/>
</dbReference>
<dbReference type="EMBL" id="JAVGVR010000001">
    <property type="protein sequence ID" value="MDQ6599315.1"/>
    <property type="molecule type" value="Genomic_DNA"/>
</dbReference>
<proteinExistence type="inferred from homology"/>
<protein>
    <submittedName>
        <fullName evidence="5">Hsp20/alpha crystallin family protein</fullName>
    </submittedName>
</protein>
<keyword evidence="7" id="KW-1185">Reference proteome</keyword>
<dbReference type="AlphaFoldDB" id="A0A4R5VRS6"/>
<dbReference type="PROSITE" id="PS01031">
    <property type="entry name" value="SHSP"/>
    <property type="match status" value="1"/>
</dbReference>
<evidence type="ECO:0000313" key="4">
    <source>
        <dbReference type="EMBL" id="MDQ6599315.1"/>
    </source>
</evidence>
<dbReference type="SUPFAM" id="SSF49764">
    <property type="entry name" value="HSP20-like chaperones"/>
    <property type="match status" value="1"/>
</dbReference>
<evidence type="ECO:0000313" key="5">
    <source>
        <dbReference type="EMBL" id="TDK60402.1"/>
    </source>
</evidence>
<dbReference type="InterPro" id="IPR031107">
    <property type="entry name" value="Small_HSP"/>
</dbReference>
<dbReference type="EMBL" id="SMYO01000007">
    <property type="protein sequence ID" value="TDK60402.1"/>
    <property type="molecule type" value="Genomic_DNA"/>
</dbReference>
<reference evidence="5 6" key="1">
    <citation type="submission" date="2019-03" db="EMBL/GenBank/DDBJ databases">
        <title>Bacillus niacini sp. nov. a Nicotinate-Metabolizing Mesophile Isolated from Soil.</title>
        <authorList>
            <person name="Zhang G."/>
        </authorList>
    </citation>
    <scope>NUCLEOTIDE SEQUENCE [LARGE SCALE GENOMIC DNA]</scope>
    <source>
        <strain evidence="5 6">WN066</strain>
    </source>
</reference>
<feature type="domain" description="SHSP" evidence="3">
    <location>
        <begin position="44"/>
        <end position="153"/>
    </location>
</feature>
<dbReference type="Proteomes" id="UP001178888">
    <property type="component" value="Unassembled WGS sequence"/>
</dbReference>
<evidence type="ECO:0000313" key="7">
    <source>
        <dbReference type="Proteomes" id="UP001178888"/>
    </source>
</evidence>
<dbReference type="PANTHER" id="PTHR11527">
    <property type="entry name" value="HEAT-SHOCK PROTEIN 20 FAMILY MEMBER"/>
    <property type="match status" value="1"/>
</dbReference>
<accession>A0A4R5VRS6</accession>
<evidence type="ECO:0000259" key="3">
    <source>
        <dbReference type="PROSITE" id="PS01031"/>
    </source>
</evidence>
<sequence>MEMDKLKKWLELTQKFQGDNFWEQIFDEKSVEKVIKSPSISPFTKIQSSFPKCDLYETDDVLVIEAEIPGMRKEDLHITVNQQLLTMTGEFKTLQEGRKYFIKERANQTFKKEIILPFPIKTTQIRTEIRNGLLFIFMPINKEEIETIPITFDQLTPE</sequence>
<gene>
    <name evidence="5" type="ORF">E2K98_17010</name>
    <name evidence="4" type="ORF">RCG21_23765</name>
</gene>
<evidence type="ECO:0000313" key="6">
    <source>
        <dbReference type="Proteomes" id="UP000295132"/>
    </source>
</evidence>
<dbReference type="Proteomes" id="UP000295132">
    <property type="component" value="Unassembled WGS sequence"/>
</dbReference>
<dbReference type="InterPro" id="IPR008978">
    <property type="entry name" value="HSP20-like_chaperone"/>
</dbReference>
<reference evidence="4" key="2">
    <citation type="submission" date="2023-08" db="EMBL/GenBank/DDBJ databases">
        <title>Nitrogen cycling bacteria in agricultural field soils.</title>
        <authorList>
            <person name="Jang J."/>
        </authorList>
    </citation>
    <scope>NUCLEOTIDE SEQUENCE</scope>
    <source>
        <strain evidence="4">PS3-36</strain>
    </source>
</reference>
<evidence type="ECO:0000256" key="1">
    <source>
        <dbReference type="PROSITE-ProRule" id="PRU00285"/>
    </source>
</evidence>
<dbReference type="Gene3D" id="2.60.40.790">
    <property type="match status" value="1"/>
</dbReference>
<organism evidence="5 6">
    <name type="scientific">Bacillus salipaludis</name>
    <dbReference type="NCBI Taxonomy" id="2547811"/>
    <lineage>
        <taxon>Bacteria</taxon>
        <taxon>Bacillati</taxon>
        <taxon>Bacillota</taxon>
        <taxon>Bacilli</taxon>
        <taxon>Bacillales</taxon>
        <taxon>Bacillaceae</taxon>
        <taxon>Bacillus</taxon>
    </lineage>
</organism>
<dbReference type="RefSeq" id="WP_133336150.1">
    <property type="nucleotide sequence ID" value="NZ_JAVGVR010000001.1"/>
</dbReference>